<gene>
    <name evidence="2" type="ORF">ATC1_131749</name>
</gene>
<accession>A0A0S7BYH9</accession>
<dbReference type="RefSeq" id="WP_062283604.1">
    <property type="nucleotide sequence ID" value="NZ_DF968181.1"/>
</dbReference>
<feature type="signal peptide" evidence="1">
    <location>
        <begin position="1"/>
        <end position="26"/>
    </location>
</feature>
<proteinExistence type="predicted"/>
<evidence type="ECO:0000313" key="2">
    <source>
        <dbReference type="EMBL" id="GAP41753.1"/>
    </source>
</evidence>
<feature type="chain" id="PRO_5006633296" description="3-keto-disaccharide hydrolase domain-containing protein" evidence="1">
    <location>
        <begin position="27"/>
        <end position="213"/>
    </location>
</feature>
<keyword evidence="3" id="KW-1185">Reference proteome</keyword>
<dbReference type="AlphaFoldDB" id="A0A0S7BYH9"/>
<sequence>MSTSRWFIILLGVLILLLSVSAVVFAAEGSDSFEADIMKLQKNGSLPTRTWSYSKIDDFEDHWAQMYWYRWNSFKEDVKDFVIRAKISWNSASDTPQWDSSGCGFIFRENDGEHLRASLFLDGFVHLKGIQGFDDLSYQKTPYGPASLTGSKNVVLSVYENRISMMVDGKVVFKRSDLALKDPGTLGFVIDSGTNLGDGIQCKFSDVELYVLN</sequence>
<evidence type="ECO:0000256" key="1">
    <source>
        <dbReference type="SAM" id="SignalP"/>
    </source>
</evidence>
<evidence type="ECO:0008006" key="4">
    <source>
        <dbReference type="Google" id="ProtNLM"/>
    </source>
</evidence>
<keyword evidence="1" id="KW-0732">Signal</keyword>
<evidence type="ECO:0000313" key="3">
    <source>
        <dbReference type="Proteomes" id="UP000053370"/>
    </source>
</evidence>
<dbReference type="Proteomes" id="UP000053370">
    <property type="component" value="Unassembled WGS sequence"/>
</dbReference>
<dbReference type="EMBL" id="DF968181">
    <property type="protein sequence ID" value="GAP41753.1"/>
    <property type="molecule type" value="Genomic_DNA"/>
</dbReference>
<organism evidence="2">
    <name type="scientific">Flexilinea flocculi</name>
    <dbReference type="NCBI Taxonomy" id="1678840"/>
    <lineage>
        <taxon>Bacteria</taxon>
        <taxon>Bacillati</taxon>
        <taxon>Chloroflexota</taxon>
        <taxon>Anaerolineae</taxon>
        <taxon>Anaerolineales</taxon>
        <taxon>Anaerolineaceae</taxon>
        <taxon>Flexilinea</taxon>
    </lineage>
</organism>
<protein>
    <recommendedName>
        <fullName evidence="4">3-keto-disaccharide hydrolase domain-containing protein</fullName>
    </recommendedName>
</protein>
<dbReference type="OrthoDB" id="165319at2"/>
<reference evidence="2" key="1">
    <citation type="journal article" date="2015" name="Genome Announc.">
        <title>Draft Genome Sequence of Anaerolineae Strain TC1, a Novel Isolate from a Methanogenic Wastewater Treatment System.</title>
        <authorList>
            <person name="Matsuura N."/>
            <person name="Tourlousse D.M."/>
            <person name="Sun L."/>
            <person name="Toyonaga M."/>
            <person name="Kuroda K."/>
            <person name="Ohashi A."/>
            <person name="Cruz R."/>
            <person name="Yamaguchi T."/>
            <person name="Sekiguchi Y."/>
        </authorList>
    </citation>
    <scope>NUCLEOTIDE SEQUENCE [LARGE SCALE GENOMIC DNA]</scope>
    <source>
        <strain evidence="2">TC1</strain>
    </source>
</reference>
<name>A0A0S7BYH9_9CHLR</name>